<organism evidence="3 4">
    <name type="scientific">Pelomonas cellulosilytica</name>
    <dbReference type="NCBI Taxonomy" id="2906762"/>
    <lineage>
        <taxon>Bacteria</taxon>
        <taxon>Pseudomonadati</taxon>
        <taxon>Pseudomonadota</taxon>
        <taxon>Betaproteobacteria</taxon>
        <taxon>Burkholderiales</taxon>
        <taxon>Sphaerotilaceae</taxon>
        <taxon>Roseateles</taxon>
    </lineage>
</organism>
<name>A0ABS8Y4N5_9BURK</name>
<evidence type="ECO:0000256" key="1">
    <source>
        <dbReference type="SAM" id="Phobius"/>
    </source>
</evidence>
<evidence type="ECO:0000313" key="4">
    <source>
        <dbReference type="Proteomes" id="UP001200741"/>
    </source>
</evidence>
<keyword evidence="1" id="KW-1133">Transmembrane helix</keyword>
<evidence type="ECO:0000256" key="2">
    <source>
        <dbReference type="SAM" id="SignalP"/>
    </source>
</evidence>
<dbReference type="RefSeq" id="WP_233374550.1">
    <property type="nucleotide sequence ID" value="NZ_JAJTWU010000009.1"/>
</dbReference>
<gene>
    <name evidence="3" type="ORF">LXT13_22525</name>
</gene>
<dbReference type="EMBL" id="JAJTWU010000009">
    <property type="protein sequence ID" value="MCE4557175.1"/>
    <property type="molecule type" value="Genomic_DNA"/>
</dbReference>
<sequence length="172" mass="17831">MKPLRAALSALTLALAAGTVAAAPVSLSFSNENIQSDGVDVAAFDNTYSFQLGASTLLGGSVNTHSSLVQGPWVNITSAFLKAVTGGQVYQLVETVGVNWDNDEFGVETWTFNPQVLAAGSWELHVAGEGYAVTAPEGFTATLNGRELPEPAALALVAVALAGLSLARRRAR</sequence>
<protein>
    <submittedName>
        <fullName evidence="3">PEP-CTERM sorting domain-containing protein</fullName>
    </submittedName>
</protein>
<feature type="transmembrane region" description="Helical" evidence="1">
    <location>
        <begin position="151"/>
        <end position="167"/>
    </location>
</feature>
<feature type="chain" id="PRO_5047292410" evidence="2">
    <location>
        <begin position="23"/>
        <end position="172"/>
    </location>
</feature>
<feature type="signal peptide" evidence="2">
    <location>
        <begin position="1"/>
        <end position="22"/>
    </location>
</feature>
<comment type="caution">
    <text evidence="3">The sequence shown here is derived from an EMBL/GenBank/DDBJ whole genome shotgun (WGS) entry which is preliminary data.</text>
</comment>
<dbReference type="Proteomes" id="UP001200741">
    <property type="component" value="Unassembled WGS sequence"/>
</dbReference>
<proteinExistence type="predicted"/>
<accession>A0ABS8Y4N5</accession>
<reference evidence="3 4" key="1">
    <citation type="submission" date="2021-12" db="EMBL/GenBank/DDBJ databases">
        <title>Genome seq of P8.</title>
        <authorList>
            <person name="Seo T."/>
        </authorList>
    </citation>
    <scope>NUCLEOTIDE SEQUENCE [LARGE SCALE GENOMIC DNA]</scope>
    <source>
        <strain evidence="3 4">P8</strain>
    </source>
</reference>
<dbReference type="InterPro" id="IPR013424">
    <property type="entry name" value="Ice-binding_C"/>
</dbReference>
<keyword evidence="1" id="KW-0472">Membrane</keyword>
<keyword evidence="2" id="KW-0732">Signal</keyword>
<dbReference type="NCBIfam" id="TIGR02595">
    <property type="entry name" value="PEP_CTERM"/>
    <property type="match status" value="1"/>
</dbReference>
<keyword evidence="1" id="KW-0812">Transmembrane</keyword>
<keyword evidence="4" id="KW-1185">Reference proteome</keyword>
<evidence type="ECO:0000313" key="3">
    <source>
        <dbReference type="EMBL" id="MCE4557175.1"/>
    </source>
</evidence>